<reference evidence="1 2" key="1">
    <citation type="submission" date="2020-08" db="EMBL/GenBank/DDBJ databases">
        <title>Sequencing the genomes of 1000 actinobacteria strains.</title>
        <authorList>
            <person name="Klenk H.-P."/>
        </authorList>
    </citation>
    <scope>NUCLEOTIDE SEQUENCE [LARGE SCALE GENOMIC DNA]</scope>
    <source>
        <strain evidence="1 2">DSM 45859</strain>
    </source>
</reference>
<dbReference type="AlphaFoldDB" id="A0A840J5Y6"/>
<comment type="caution">
    <text evidence="1">The sequence shown here is derived from an EMBL/GenBank/DDBJ whole genome shotgun (WGS) entry which is preliminary data.</text>
</comment>
<evidence type="ECO:0000313" key="2">
    <source>
        <dbReference type="Proteomes" id="UP000581769"/>
    </source>
</evidence>
<dbReference type="RefSeq" id="WP_184783986.1">
    <property type="nucleotide sequence ID" value="NZ_JACHMG010000001.1"/>
</dbReference>
<keyword evidence="2" id="KW-1185">Reference proteome</keyword>
<proteinExistence type="predicted"/>
<evidence type="ECO:0000313" key="1">
    <source>
        <dbReference type="EMBL" id="MBB4689450.1"/>
    </source>
</evidence>
<dbReference type="Proteomes" id="UP000581769">
    <property type="component" value="Unassembled WGS sequence"/>
</dbReference>
<dbReference type="EMBL" id="JACHMG010000001">
    <property type="protein sequence ID" value="MBB4689450.1"/>
    <property type="molecule type" value="Genomic_DNA"/>
</dbReference>
<name>A0A840J5Y6_9PSEU</name>
<protein>
    <submittedName>
        <fullName evidence="1">Uncharacterized protein</fullName>
    </submittedName>
</protein>
<organism evidence="1 2">
    <name type="scientific">Amycolatopsis jiangsuensis</name>
    <dbReference type="NCBI Taxonomy" id="1181879"/>
    <lineage>
        <taxon>Bacteria</taxon>
        <taxon>Bacillati</taxon>
        <taxon>Actinomycetota</taxon>
        <taxon>Actinomycetes</taxon>
        <taxon>Pseudonocardiales</taxon>
        <taxon>Pseudonocardiaceae</taxon>
        <taxon>Amycolatopsis</taxon>
    </lineage>
</organism>
<accession>A0A840J5Y6</accession>
<gene>
    <name evidence="1" type="ORF">BJY18_006935</name>
</gene>
<sequence>MTGISRYLVQPLPGRILRTGEVEGQLLDLSADSCATDACALDVVSRTDFR</sequence>